<accession>A0A250DL18</accession>
<dbReference type="GeneID" id="82268053"/>
<dbReference type="RefSeq" id="WP_062472430.1">
    <property type="nucleotide sequence ID" value="NZ_BKDH01000001.1"/>
</dbReference>
<dbReference type="EMBL" id="JAUSRR010000001">
    <property type="protein sequence ID" value="MDP9921580.1"/>
    <property type="molecule type" value="Genomic_DNA"/>
</dbReference>
<organism evidence="1 3">
    <name type="scientific">Variovorax boronicumulans</name>
    <dbReference type="NCBI Taxonomy" id="436515"/>
    <lineage>
        <taxon>Bacteria</taxon>
        <taxon>Pseudomonadati</taxon>
        <taxon>Pseudomonadota</taxon>
        <taxon>Betaproteobacteria</taxon>
        <taxon>Burkholderiales</taxon>
        <taxon>Comamonadaceae</taxon>
        <taxon>Variovorax</taxon>
    </lineage>
</organism>
<dbReference type="AlphaFoldDB" id="A0A250DL18"/>
<name>A0A250DL18_9BURK</name>
<dbReference type="EMBL" id="CP023284">
    <property type="protein sequence ID" value="ATA55058.1"/>
    <property type="molecule type" value="Genomic_DNA"/>
</dbReference>
<evidence type="ECO:0000313" key="1">
    <source>
        <dbReference type="EMBL" id="ATA55058.1"/>
    </source>
</evidence>
<dbReference type="Proteomes" id="UP000217154">
    <property type="component" value="Chromosome"/>
</dbReference>
<evidence type="ECO:0000313" key="2">
    <source>
        <dbReference type="EMBL" id="MDP9921580.1"/>
    </source>
</evidence>
<reference evidence="2" key="2">
    <citation type="submission" date="2023-07" db="EMBL/GenBank/DDBJ databases">
        <title>Sorghum-associated microbial communities from plants grown in Nebraska, USA.</title>
        <authorList>
            <person name="Schachtman D."/>
        </authorList>
    </citation>
    <scope>NUCLEOTIDE SEQUENCE</scope>
    <source>
        <strain evidence="2">DS2795</strain>
    </source>
</reference>
<sequence length="76" mass="7425">MATKKRNIVGEAAVELTTQQVAQALAIAGASGYSGSADPSFVGAVLVALAVNTSSVSATIDSAKSRGPGVAGVLQH</sequence>
<evidence type="ECO:0000313" key="3">
    <source>
        <dbReference type="Proteomes" id="UP000217154"/>
    </source>
</evidence>
<dbReference type="KEGG" id="vbo:CKY39_18950"/>
<dbReference type="Proteomes" id="UP001244295">
    <property type="component" value="Unassembled WGS sequence"/>
</dbReference>
<gene>
    <name evidence="1" type="ORF">CKY39_18950</name>
    <name evidence="2" type="ORF">J2W25_000585</name>
</gene>
<reference evidence="1 3" key="1">
    <citation type="submission" date="2017-09" db="EMBL/GenBank/DDBJ databases">
        <title>The diverse metabolic capabilities of V. boronicumulans make it an excellent choice for continued studies on novel biodegradation.</title>
        <authorList>
            <person name="Sun S."/>
        </authorList>
    </citation>
    <scope>NUCLEOTIDE SEQUENCE [LARGE SCALE GENOMIC DNA]</scope>
    <source>
        <strain evidence="1 3">J1</strain>
    </source>
</reference>
<proteinExistence type="predicted"/>
<protein>
    <submittedName>
        <fullName evidence="2">Nicotinamide mononucleotide (NMN) deamidase PncC</fullName>
    </submittedName>
</protein>